<reference evidence="2" key="2">
    <citation type="submission" date="2023-05" db="EMBL/GenBank/DDBJ databases">
        <authorList>
            <consortium name="Lawrence Berkeley National Laboratory"/>
            <person name="Steindorff A."/>
            <person name="Hensen N."/>
            <person name="Bonometti L."/>
            <person name="Westerberg I."/>
            <person name="Brannstrom I.O."/>
            <person name="Guillou S."/>
            <person name="Cros-Aarteil S."/>
            <person name="Calhoun S."/>
            <person name="Haridas S."/>
            <person name="Kuo A."/>
            <person name="Mondo S."/>
            <person name="Pangilinan J."/>
            <person name="Riley R."/>
            <person name="Labutti K."/>
            <person name="Andreopoulos B."/>
            <person name="Lipzen A."/>
            <person name="Chen C."/>
            <person name="Yanf M."/>
            <person name="Daum C."/>
            <person name="Ng V."/>
            <person name="Clum A."/>
            <person name="Ohm R."/>
            <person name="Martin F."/>
            <person name="Silar P."/>
            <person name="Natvig D."/>
            <person name="Lalanne C."/>
            <person name="Gautier V."/>
            <person name="Ament-Velasquez S.L."/>
            <person name="Kruys A."/>
            <person name="Hutchinson M.I."/>
            <person name="Powell A.J."/>
            <person name="Barry K."/>
            <person name="Miller A.N."/>
            <person name="Grigoriev I.V."/>
            <person name="Debuchy R."/>
            <person name="Gladieux P."/>
            <person name="Thoren M.H."/>
            <person name="Johannesson H."/>
        </authorList>
    </citation>
    <scope>NUCLEOTIDE SEQUENCE</scope>
    <source>
        <strain evidence="2">CBS 538.74</strain>
    </source>
</reference>
<evidence type="ECO:0000313" key="3">
    <source>
        <dbReference type="Proteomes" id="UP001302745"/>
    </source>
</evidence>
<evidence type="ECO:0000313" key="2">
    <source>
        <dbReference type="EMBL" id="KAK4158426.1"/>
    </source>
</evidence>
<dbReference type="EMBL" id="MU856839">
    <property type="protein sequence ID" value="KAK4158426.1"/>
    <property type="molecule type" value="Genomic_DNA"/>
</dbReference>
<keyword evidence="3" id="KW-1185">Reference proteome</keyword>
<protein>
    <submittedName>
        <fullName evidence="2">Uncharacterized protein</fullName>
    </submittedName>
</protein>
<sequence>MESFFDDAEKRSILAEMIKLSQLDVGVLVDFVKAHQIQPDWLHMQLPRGRNMSQCLHAAESMFGMPMPPPVISSLKRKSLGDLPDYVSDSNKRQAIASPGEMSPRAFPPGPNMQPASGAHPVNIQPRPNGYAPALPAPTPSISSAPYNPAPTGRKRGRPPKSVQNTWQVSTYQHITPAPIAPSPVSATAPQPHSPGLRGHPAHQLPAQGLPDPKLRKKALPEIAPRPAQGVPSAEPAVRSPAVPAAEYQTWRDETSRREHYQVQASEPPPRERPACPASTYAQILPRPRSPFPHPRELPRPTSTEPRHVTAASPPSPSEPVKKESQPATTEPVKP</sequence>
<proteinExistence type="predicted"/>
<accession>A0AAN6VX49</accession>
<reference evidence="2" key="1">
    <citation type="journal article" date="2023" name="Mol. Phylogenet. Evol.">
        <title>Genome-scale phylogeny and comparative genomics of the fungal order Sordariales.</title>
        <authorList>
            <person name="Hensen N."/>
            <person name="Bonometti L."/>
            <person name="Westerberg I."/>
            <person name="Brannstrom I.O."/>
            <person name="Guillou S."/>
            <person name="Cros-Aarteil S."/>
            <person name="Calhoun S."/>
            <person name="Haridas S."/>
            <person name="Kuo A."/>
            <person name="Mondo S."/>
            <person name="Pangilinan J."/>
            <person name="Riley R."/>
            <person name="LaButti K."/>
            <person name="Andreopoulos B."/>
            <person name="Lipzen A."/>
            <person name="Chen C."/>
            <person name="Yan M."/>
            <person name="Daum C."/>
            <person name="Ng V."/>
            <person name="Clum A."/>
            <person name="Steindorff A."/>
            <person name="Ohm R.A."/>
            <person name="Martin F."/>
            <person name="Silar P."/>
            <person name="Natvig D.O."/>
            <person name="Lalanne C."/>
            <person name="Gautier V."/>
            <person name="Ament-Velasquez S.L."/>
            <person name="Kruys A."/>
            <person name="Hutchinson M.I."/>
            <person name="Powell A.J."/>
            <person name="Barry K."/>
            <person name="Miller A.N."/>
            <person name="Grigoriev I.V."/>
            <person name="Debuchy R."/>
            <person name="Gladieux P."/>
            <person name="Hiltunen Thoren M."/>
            <person name="Johannesson H."/>
        </authorList>
    </citation>
    <scope>NUCLEOTIDE SEQUENCE</scope>
    <source>
        <strain evidence="2">CBS 538.74</strain>
    </source>
</reference>
<gene>
    <name evidence="2" type="ORF">C8A00DRAFT_39398</name>
</gene>
<feature type="region of interest" description="Disordered" evidence="1">
    <location>
        <begin position="83"/>
        <end position="164"/>
    </location>
</feature>
<feature type="compositionally biased region" description="Basic and acidic residues" evidence="1">
    <location>
        <begin position="250"/>
        <end position="261"/>
    </location>
</feature>
<organism evidence="2 3">
    <name type="scientific">Chaetomidium leptoderma</name>
    <dbReference type="NCBI Taxonomy" id="669021"/>
    <lineage>
        <taxon>Eukaryota</taxon>
        <taxon>Fungi</taxon>
        <taxon>Dikarya</taxon>
        <taxon>Ascomycota</taxon>
        <taxon>Pezizomycotina</taxon>
        <taxon>Sordariomycetes</taxon>
        <taxon>Sordariomycetidae</taxon>
        <taxon>Sordariales</taxon>
        <taxon>Chaetomiaceae</taxon>
        <taxon>Chaetomidium</taxon>
    </lineage>
</organism>
<name>A0AAN6VX49_9PEZI</name>
<evidence type="ECO:0000256" key="1">
    <source>
        <dbReference type="SAM" id="MobiDB-lite"/>
    </source>
</evidence>
<dbReference type="AlphaFoldDB" id="A0AAN6VX49"/>
<comment type="caution">
    <text evidence="2">The sequence shown here is derived from an EMBL/GenBank/DDBJ whole genome shotgun (WGS) entry which is preliminary data.</text>
</comment>
<feature type="region of interest" description="Disordered" evidence="1">
    <location>
        <begin position="177"/>
        <end position="335"/>
    </location>
</feature>
<dbReference type="Proteomes" id="UP001302745">
    <property type="component" value="Unassembled WGS sequence"/>
</dbReference>